<feature type="compositionally biased region" description="Polar residues" evidence="1">
    <location>
        <begin position="1"/>
        <end position="23"/>
    </location>
</feature>
<protein>
    <submittedName>
        <fullName evidence="2">Uncharacterized protein</fullName>
    </submittedName>
</protein>
<evidence type="ECO:0000313" key="2">
    <source>
        <dbReference type="EMBL" id="MCI40493.1"/>
    </source>
</evidence>
<keyword evidence="3" id="KW-1185">Reference proteome</keyword>
<name>A0A392RV49_9FABA</name>
<evidence type="ECO:0000256" key="1">
    <source>
        <dbReference type="SAM" id="MobiDB-lite"/>
    </source>
</evidence>
<dbReference type="AlphaFoldDB" id="A0A392RV49"/>
<proteinExistence type="predicted"/>
<feature type="region of interest" description="Disordered" evidence="1">
    <location>
        <begin position="1"/>
        <end position="36"/>
    </location>
</feature>
<feature type="non-terminal residue" evidence="2">
    <location>
        <position position="1"/>
    </location>
</feature>
<sequence length="61" mass="6482">DDVDVSGNSGERGSHHTVPTLTNVEPLRESGSEPNNDMVVATAMGHIPPARWKESGEGLKD</sequence>
<accession>A0A392RV49</accession>
<reference evidence="2 3" key="1">
    <citation type="journal article" date="2018" name="Front. Plant Sci.">
        <title>Red Clover (Trifolium pratense) and Zigzag Clover (T. medium) - A Picture of Genomic Similarities and Differences.</title>
        <authorList>
            <person name="Dluhosova J."/>
            <person name="Istvanek J."/>
            <person name="Nedelnik J."/>
            <person name="Repkova J."/>
        </authorList>
    </citation>
    <scope>NUCLEOTIDE SEQUENCE [LARGE SCALE GENOMIC DNA]</scope>
    <source>
        <strain evidence="3">cv. 10/8</strain>
        <tissue evidence="2">Leaf</tissue>
    </source>
</reference>
<comment type="caution">
    <text evidence="2">The sequence shown here is derived from an EMBL/GenBank/DDBJ whole genome shotgun (WGS) entry which is preliminary data.</text>
</comment>
<dbReference type="EMBL" id="LXQA010280331">
    <property type="protein sequence ID" value="MCI40493.1"/>
    <property type="molecule type" value="Genomic_DNA"/>
</dbReference>
<evidence type="ECO:0000313" key="3">
    <source>
        <dbReference type="Proteomes" id="UP000265520"/>
    </source>
</evidence>
<dbReference type="Proteomes" id="UP000265520">
    <property type="component" value="Unassembled WGS sequence"/>
</dbReference>
<organism evidence="2 3">
    <name type="scientific">Trifolium medium</name>
    <dbReference type="NCBI Taxonomy" id="97028"/>
    <lineage>
        <taxon>Eukaryota</taxon>
        <taxon>Viridiplantae</taxon>
        <taxon>Streptophyta</taxon>
        <taxon>Embryophyta</taxon>
        <taxon>Tracheophyta</taxon>
        <taxon>Spermatophyta</taxon>
        <taxon>Magnoliopsida</taxon>
        <taxon>eudicotyledons</taxon>
        <taxon>Gunneridae</taxon>
        <taxon>Pentapetalae</taxon>
        <taxon>rosids</taxon>
        <taxon>fabids</taxon>
        <taxon>Fabales</taxon>
        <taxon>Fabaceae</taxon>
        <taxon>Papilionoideae</taxon>
        <taxon>50 kb inversion clade</taxon>
        <taxon>NPAAA clade</taxon>
        <taxon>Hologalegina</taxon>
        <taxon>IRL clade</taxon>
        <taxon>Trifolieae</taxon>
        <taxon>Trifolium</taxon>
    </lineage>
</organism>